<keyword evidence="2" id="KW-1185">Reference proteome</keyword>
<name>J3L488_ORYBR</name>
<organism evidence="1">
    <name type="scientific">Oryza brachyantha</name>
    <name type="common">malo sina</name>
    <dbReference type="NCBI Taxonomy" id="4533"/>
    <lineage>
        <taxon>Eukaryota</taxon>
        <taxon>Viridiplantae</taxon>
        <taxon>Streptophyta</taxon>
        <taxon>Embryophyta</taxon>
        <taxon>Tracheophyta</taxon>
        <taxon>Spermatophyta</taxon>
        <taxon>Magnoliopsida</taxon>
        <taxon>Liliopsida</taxon>
        <taxon>Poales</taxon>
        <taxon>Poaceae</taxon>
        <taxon>BOP clade</taxon>
        <taxon>Oryzoideae</taxon>
        <taxon>Oryzeae</taxon>
        <taxon>Oryzinae</taxon>
        <taxon>Oryza</taxon>
    </lineage>
</organism>
<dbReference type="Proteomes" id="UP000006038">
    <property type="component" value="Chromosome 1"/>
</dbReference>
<protein>
    <submittedName>
        <fullName evidence="1">Uncharacterized protein</fullName>
    </submittedName>
</protein>
<reference evidence="1" key="2">
    <citation type="submission" date="2013-04" db="UniProtKB">
        <authorList>
            <consortium name="EnsemblPlants"/>
        </authorList>
    </citation>
    <scope>IDENTIFICATION</scope>
</reference>
<reference evidence="1" key="1">
    <citation type="journal article" date="2013" name="Nat. Commun.">
        <title>Whole-genome sequencing of Oryza brachyantha reveals mechanisms underlying Oryza genome evolution.</title>
        <authorList>
            <person name="Chen J."/>
            <person name="Huang Q."/>
            <person name="Gao D."/>
            <person name="Wang J."/>
            <person name="Lang Y."/>
            <person name="Liu T."/>
            <person name="Li B."/>
            <person name="Bai Z."/>
            <person name="Luis Goicoechea J."/>
            <person name="Liang C."/>
            <person name="Chen C."/>
            <person name="Zhang W."/>
            <person name="Sun S."/>
            <person name="Liao Y."/>
            <person name="Zhang X."/>
            <person name="Yang L."/>
            <person name="Song C."/>
            <person name="Wang M."/>
            <person name="Shi J."/>
            <person name="Liu G."/>
            <person name="Liu J."/>
            <person name="Zhou H."/>
            <person name="Zhou W."/>
            <person name="Yu Q."/>
            <person name="An N."/>
            <person name="Chen Y."/>
            <person name="Cai Q."/>
            <person name="Wang B."/>
            <person name="Liu B."/>
            <person name="Min J."/>
            <person name="Huang Y."/>
            <person name="Wu H."/>
            <person name="Li Z."/>
            <person name="Zhang Y."/>
            <person name="Yin Y."/>
            <person name="Song W."/>
            <person name="Jiang J."/>
            <person name="Jackson S.A."/>
            <person name="Wing R.A."/>
            <person name="Wang J."/>
            <person name="Chen M."/>
        </authorList>
    </citation>
    <scope>NUCLEOTIDE SEQUENCE [LARGE SCALE GENOMIC DNA]</scope>
    <source>
        <strain evidence="1">cv. IRGC 101232</strain>
    </source>
</reference>
<proteinExistence type="predicted"/>
<evidence type="ECO:0000313" key="2">
    <source>
        <dbReference type="Proteomes" id="UP000006038"/>
    </source>
</evidence>
<dbReference type="AlphaFoldDB" id="J3L488"/>
<dbReference type="Gramene" id="OB01G40440.1">
    <property type="protein sequence ID" value="OB01G40440.1"/>
    <property type="gene ID" value="OB01G40440"/>
</dbReference>
<dbReference type="EnsemblPlants" id="OB01G40440.1">
    <property type="protein sequence ID" value="OB01G40440.1"/>
    <property type="gene ID" value="OB01G40440"/>
</dbReference>
<sequence>MLSHVEMAPAAGGFKLFGKVITQCGVTETTQDKAQGFVVAREKTEPEEEEEERVPAASQRCGCNVSSGSDEVAEASCKLRGKSVRPTCVTMLLPMPPRCHTLSRLGGRRRGPMLVLIRISQVTAREFCVLVFPGNWWRASEIERSKR</sequence>
<evidence type="ECO:0000313" key="1">
    <source>
        <dbReference type="EnsemblPlants" id="OB01G40440.1"/>
    </source>
</evidence>
<accession>J3L488</accession>
<dbReference type="HOGENOM" id="CLU_1770910_0_0_1"/>